<organism evidence="13 14">
    <name type="scientific">Bombilactobacillus thymidiniphilus</name>
    <dbReference type="NCBI Taxonomy" id="2923363"/>
    <lineage>
        <taxon>Bacteria</taxon>
        <taxon>Bacillati</taxon>
        <taxon>Bacillota</taxon>
        <taxon>Bacilli</taxon>
        <taxon>Lactobacillales</taxon>
        <taxon>Lactobacillaceae</taxon>
        <taxon>Bombilactobacillus</taxon>
    </lineage>
</organism>
<dbReference type="InterPro" id="IPR029056">
    <property type="entry name" value="Ribokinase-like"/>
</dbReference>
<dbReference type="Proteomes" id="UP000831947">
    <property type="component" value="Chromosome"/>
</dbReference>
<dbReference type="EC" id="2.7.1.49" evidence="5"/>
<dbReference type="SUPFAM" id="SSF53613">
    <property type="entry name" value="Ribokinase-like"/>
    <property type="match status" value="1"/>
</dbReference>
<evidence type="ECO:0000256" key="8">
    <source>
        <dbReference type="ARBA" id="ARBA00022977"/>
    </source>
</evidence>
<evidence type="ECO:0000256" key="1">
    <source>
        <dbReference type="ARBA" id="ARBA00000151"/>
    </source>
</evidence>
<evidence type="ECO:0000313" key="14">
    <source>
        <dbReference type="Proteomes" id="UP000831947"/>
    </source>
</evidence>
<evidence type="ECO:0000256" key="3">
    <source>
        <dbReference type="ARBA" id="ARBA00004769"/>
    </source>
</evidence>
<dbReference type="InterPro" id="IPR004399">
    <property type="entry name" value="HMP/HMP-P_kinase_dom"/>
</dbReference>
<evidence type="ECO:0000256" key="5">
    <source>
        <dbReference type="ARBA" id="ARBA00012135"/>
    </source>
</evidence>
<evidence type="ECO:0000259" key="12">
    <source>
        <dbReference type="Pfam" id="PF08543"/>
    </source>
</evidence>
<comment type="catalytic activity">
    <reaction evidence="2">
        <text>4-amino-2-methyl-5-(phosphooxymethyl)pyrimidine + ATP = 4-amino-2-methyl-5-(diphosphooxymethyl)pyrimidine + ADP</text>
        <dbReference type="Rhea" id="RHEA:19893"/>
        <dbReference type="ChEBI" id="CHEBI:30616"/>
        <dbReference type="ChEBI" id="CHEBI:57841"/>
        <dbReference type="ChEBI" id="CHEBI:58354"/>
        <dbReference type="ChEBI" id="CHEBI:456216"/>
        <dbReference type="EC" id="2.7.4.7"/>
    </reaction>
</comment>
<sequence>MINSFPQVVTIAGSDCDGSAGAQADLKTFQEQQVYGMSILTAAVAGNSYGIFDSVTMTPEFITAQFKTLADDFSIQAFKTGMLSDQATIECVATNIRKYQWSNFVLDPVIITKHQALLLEEAAYQSLIKELVPLATLITPNFYEAQKLTGLHLADKAEIQLAAQKLQQLGAKNVLIKGKHDDNRQEIVEDYVLLADGQEMWLAGNFVATDHTNGTGDTLSACITAQLALGHNMRTSIQIAKLYTQQAIQHQIAVGHQFGPINHGEAPK</sequence>
<keyword evidence="8" id="KW-0784">Thiamine biosynthesis</keyword>
<gene>
    <name evidence="13" type="primary">thiD</name>
    <name evidence="13" type="ORF">MOO47_04215</name>
</gene>
<evidence type="ECO:0000256" key="9">
    <source>
        <dbReference type="ARBA" id="ARBA00037917"/>
    </source>
</evidence>
<evidence type="ECO:0000256" key="11">
    <source>
        <dbReference type="ARBA" id="ARBA00043176"/>
    </source>
</evidence>
<reference evidence="13 14" key="1">
    <citation type="journal article" date="2022" name="Int. J. Syst. Evol. Microbiol.">
        <title>Apilactobacillus apisilvae sp. nov., Nicolia spurrieriana gen. nov. sp. nov., Bombilactobacillus folatiphilus sp. nov. and Bombilactobacillus thymidiniphilus sp. nov., four new lactic acid bacterial isolates from stingless bees Tetragonula carbonaria and Austroplebeia australis.</title>
        <authorList>
            <person name="Oliphant S.A."/>
            <person name="Watson-Haigh N.S."/>
            <person name="Sumby K.M."/>
            <person name="Gardner J."/>
            <person name="Groom S."/>
            <person name="Jiranek V."/>
        </authorList>
    </citation>
    <scope>NUCLEOTIDE SEQUENCE [LARGE SCALE GENOMIC DNA]</scope>
    <source>
        <strain evidence="13 14">SG4_A1</strain>
    </source>
</reference>
<dbReference type="GO" id="GO:0008902">
    <property type="term" value="F:hydroxymethylpyrimidine kinase activity"/>
    <property type="evidence" value="ECO:0007669"/>
    <property type="project" value="UniProtKB-EC"/>
</dbReference>
<accession>A0ABY4PB55</accession>
<evidence type="ECO:0000256" key="10">
    <source>
        <dbReference type="ARBA" id="ARBA00042102"/>
    </source>
</evidence>
<dbReference type="InterPro" id="IPR013749">
    <property type="entry name" value="PM/HMP-P_kinase-1"/>
</dbReference>
<dbReference type="EMBL" id="CP093365">
    <property type="protein sequence ID" value="UQS82993.1"/>
    <property type="molecule type" value="Genomic_DNA"/>
</dbReference>
<dbReference type="Gene3D" id="3.40.1190.20">
    <property type="match status" value="1"/>
</dbReference>
<proteinExistence type="inferred from homology"/>
<dbReference type="PANTHER" id="PTHR20858">
    <property type="entry name" value="PHOSPHOMETHYLPYRIMIDINE KINASE"/>
    <property type="match status" value="1"/>
</dbReference>
<evidence type="ECO:0000256" key="7">
    <source>
        <dbReference type="ARBA" id="ARBA00019161"/>
    </source>
</evidence>
<comment type="pathway">
    <text evidence="9">Cofactor biosynthesis; thiamine diphosphate biosynthesis; 4-amino-2-methyl-5-diphosphomethylpyrimidine from 5-amino-1-(5-phospho-D-ribosyl)imidazole: step 2/3.</text>
</comment>
<protein>
    <recommendedName>
        <fullName evidence="7">Hydroxymethylpyrimidine/phosphomethylpyrimidine kinase</fullName>
        <ecNumber evidence="5">2.7.1.49</ecNumber>
        <ecNumber evidence="6">2.7.4.7</ecNumber>
    </recommendedName>
    <alternativeName>
        <fullName evidence="10">Hydroxymethylpyrimidine kinase</fullName>
    </alternativeName>
    <alternativeName>
        <fullName evidence="11">Hydroxymethylpyrimidine phosphate kinase</fullName>
    </alternativeName>
</protein>
<dbReference type="GO" id="GO:0008972">
    <property type="term" value="F:phosphomethylpyrimidine kinase activity"/>
    <property type="evidence" value="ECO:0007669"/>
    <property type="project" value="UniProtKB-EC"/>
</dbReference>
<dbReference type="Pfam" id="PF08543">
    <property type="entry name" value="Phos_pyr_kin"/>
    <property type="match status" value="1"/>
</dbReference>
<keyword evidence="13" id="KW-0808">Transferase</keyword>
<dbReference type="RefSeq" id="WP_249512220.1">
    <property type="nucleotide sequence ID" value="NZ_CP093365.1"/>
</dbReference>
<evidence type="ECO:0000256" key="2">
    <source>
        <dbReference type="ARBA" id="ARBA00000565"/>
    </source>
</evidence>
<dbReference type="NCBIfam" id="TIGR00097">
    <property type="entry name" value="HMP-P_kinase"/>
    <property type="match status" value="1"/>
</dbReference>
<name>A0ABY4PB55_9LACO</name>
<evidence type="ECO:0000313" key="13">
    <source>
        <dbReference type="EMBL" id="UQS82993.1"/>
    </source>
</evidence>
<dbReference type="EC" id="2.7.4.7" evidence="6"/>
<dbReference type="PANTHER" id="PTHR20858:SF17">
    <property type="entry name" value="HYDROXYMETHYLPYRIMIDINE_PHOSPHOMETHYLPYRIMIDINE KINASE THI20-RELATED"/>
    <property type="match status" value="1"/>
</dbReference>
<comment type="similarity">
    <text evidence="4">Belongs to the ThiD family.</text>
</comment>
<comment type="catalytic activity">
    <reaction evidence="1">
        <text>4-amino-5-hydroxymethyl-2-methylpyrimidine + ATP = 4-amino-2-methyl-5-(phosphooxymethyl)pyrimidine + ADP + H(+)</text>
        <dbReference type="Rhea" id="RHEA:23096"/>
        <dbReference type="ChEBI" id="CHEBI:15378"/>
        <dbReference type="ChEBI" id="CHEBI:16892"/>
        <dbReference type="ChEBI" id="CHEBI:30616"/>
        <dbReference type="ChEBI" id="CHEBI:58354"/>
        <dbReference type="ChEBI" id="CHEBI:456216"/>
        <dbReference type="EC" id="2.7.1.49"/>
    </reaction>
</comment>
<feature type="domain" description="Pyridoxamine kinase/Phosphomethylpyrimidine kinase" evidence="12">
    <location>
        <begin position="15"/>
        <end position="262"/>
    </location>
</feature>
<comment type="pathway">
    <text evidence="3">Cofactor biosynthesis; thiamine diphosphate biosynthesis; 4-amino-2-methyl-5-diphosphomethylpyrimidine from 5-amino-1-(5-phospho-D-ribosyl)imidazole: step 3/3.</text>
</comment>
<evidence type="ECO:0000256" key="6">
    <source>
        <dbReference type="ARBA" id="ARBA00012963"/>
    </source>
</evidence>
<keyword evidence="13" id="KW-0418">Kinase</keyword>
<keyword evidence="14" id="KW-1185">Reference proteome</keyword>
<dbReference type="CDD" id="cd01169">
    <property type="entry name" value="HMPP_kinase"/>
    <property type="match status" value="1"/>
</dbReference>
<evidence type="ECO:0000256" key="4">
    <source>
        <dbReference type="ARBA" id="ARBA00009879"/>
    </source>
</evidence>